<protein>
    <submittedName>
        <fullName evidence="7">Unannotated protein</fullName>
    </submittedName>
</protein>
<evidence type="ECO:0000256" key="5">
    <source>
        <dbReference type="ARBA" id="ARBA00022683"/>
    </source>
</evidence>
<dbReference type="PROSITE" id="PS51099">
    <property type="entry name" value="PTS_EIIB_TYPE_2"/>
    <property type="match status" value="1"/>
</dbReference>
<keyword evidence="4" id="KW-0808">Transferase</keyword>
<organism evidence="7">
    <name type="scientific">freshwater metagenome</name>
    <dbReference type="NCBI Taxonomy" id="449393"/>
    <lineage>
        <taxon>unclassified sequences</taxon>
        <taxon>metagenomes</taxon>
        <taxon>ecological metagenomes</taxon>
    </lineage>
</organism>
<dbReference type="InterPro" id="IPR003501">
    <property type="entry name" value="PTS_EIIB_2/3"/>
</dbReference>
<dbReference type="GO" id="GO:0022872">
    <property type="term" value="F:protein-N(PI)-phosphohistidine-mannitol phosphotransferase system transmembrane transporter activity"/>
    <property type="evidence" value="ECO:0007669"/>
    <property type="project" value="InterPro"/>
</dbReference>
<reference evidence="7" key="1">
    <citation type="submission" date="2020-05" db="EMBL/GenBank/DDBJ databases">
        <authorList>
            <person name="Chiriac C."/>
            <person name="Salcher M."/>
            <person name="Ghai R."/>
            <person name="Kavagutti S V."/>
        </authorList>
    </citation>
    <scope>NUCLEOTIDE SEQUENCE</scope>
</reference>
<dbReference type="GO" id="GO:0005886">
    <property type="term" value="C:plasma membrane"/>
    <property type="evidence" value="ECO:0007669"/>
    <property type="project" value="TreeGrafter"/>
</dbReference>
<evidence type="ECO:0000256" key="2">
    <source>
        <dbReference type="ARBA" id="ARBA00022553"/>
    </source>
</evidence>
<gene>
    <name evidence="7" type="ORF">UFOPK1788_00167</name>
</gene>
<dbReference type="InterPro" id="IPR050893">
    <property type="entry name" value="Sugar_PTS"/>
</dbReference>
<keyword evidence="2" id="KW-0597">Phosphoprotein</keyword>
<evidence type="ECO:0000313" key="7">
    <source>
        <dbReference type="EMBL" id="CAB4585184.1"/>
    </source>
</evidence>
<accession>A0A6J6FE49</accession>
<name>A0A6J6FE49_9ZZZZ</name>
<keyword evidence="3" id="KW-0762">Sugar transport</keyword>
<feature type="domain" description="PTS EIIB type-2" evidence="6">
    <location>
        <begin position="5"/>
        <end position="99"/>
    </location>
</feature>
<evidence type="ECO:0000256" key="4">
    <source>
        <dbReference type="ARBA" id="ARBA00022679"/>
    </source>
</evidence>
<dbReference type="EMBL" id="CAEZUE010000010">
    <property type="protein sequence ID" value="CAB4585184.1"/>
    <property type="molecule type" value="Genomic_DNA"/>
</dbReference>
<dbReference type="InterPro" id="IPR029503">
    <property type="entry name" value="PTS_EIIB_mannitol"/>
</dbReference>
<dbReference type="PANTHER" id="PTHR30181">
    <property type="entry name" value="MANNITOL PERMEASE IIC COMPONENT"/>
    <property type="match status" value="1"/>
</dbReference>
<sequence>MSADLTTLVIFACDAGMGSSAMGATLLRNKLKAAGIADVQVVNKAVADLASDAEFVISHVGLSDRARHMAPDAVHVSVENFMATPKYDEVVEALLAQRS</sequence>
<dbReference type="GO" id="GO:0090563">
    <property type="term" value="F:protein-phosphocysteine-sugar phosphotransferase activity"/>
    <property type="evidence" value="ECO:0007669"/>
    <property type="project" value="TreeGrafter"/>
</dbReference>
<keyword evidence="5" id="KW-0598">Phosphotransferase system</keyword>
<keyword evidence="1" id="KW-0813">Transport</keyword>
<proteinExistence type="predicted"/>
<dbReference type="Pfam" id="PF02302">
    <property type="entry name" value="PTS_IIB"/>
    <property type="match status" value="1"/>
</dbReference>
<evidence type="ECO:0000256" key="3">
    <source>
        <dbReference type="ARBA" id="ARBA00022597"/>
    </source>
</evidence>
<evidence type="ECO:0000256" key="1">
    <source>
        <dbReference type="ARBA" id="ARBA00022448"/>
    </source>
</evidence>
<dbReference type="InterPro" id="IPR013011">
    <property type="entry name" value="PTS_EIIB_2"/>
</dbReference>
<dbReference type="AlphaFoldDB" id="A0A6J6FE49"/>
<dbReference type="SUPFAM" id="SSF52794">
    <property type="entry name" value="PTS system IIB component-like"/>
    <property type="match status" value="1"/>
</dbReference>
<dbReference type="CDD" id="cd05567">
    <property type="entry name" value="PTS_IIB_mannitol"/>
    <property type="match status" value="1"/>
</dbReference>
<dbReference type="Gene3D" id="3.40.50.2300">
    <property type="match status" value="1"/>
</dbReference>
<dbReference type="InterPro" id="IPR036095">
    <property type="entry name" value="PTS_EIIB-like_sf"/>
</dbReference>
<dbReference type="PANTHER" id="PTHR30181:SF2">
    <property type="entry name" value="PTS SYSTEM MANNITOL-SPECIFIC EIICBA COMPONENT"/>
    <property type="match status" value="1"/>
</dbReference>
<dbReference type="GO" id="GO:0009401">
    <property type="term" value="P:phosphoenolpyruvate-dependent sugar phosphotransferase system"/>
    <property type="evidence" value="ECO:0007669"/>
    <property type="project" value="UniProtKB-KW"/>
</dbReference>
<evidence type="ECO:0000259" key="6">
    <source>
        <dbReference type="PROSITE" id="PS51099"/>
    </source>
</evidence>